<comment type="catalytic activity">
    <reaction evidence="7 9">
        <text>L-arginyl-[protein] + 2 S-adenosyl-L-methionine = N(omega),N(omega)'-dimethyl-L-arginyl-[protein] + 2 S-adenosyl-L-homocysteine + 2 H(+)</text>
        <dbReference type="Rhea" id="RHEA:48108"/>
        <dbReference type="Rhea" id="RHEA-COMP:10532"/>
        <dbReference type="Rhea" id="RHEA-COMP:11992"/>
        <dbReference type="ChEBI" id="CHEBI:15378"/>
        <dbReference type="ChEBI" id="CHEBI:29965"/>
        <dbReference type="ChEBI" id="CHEBI:57856"/>
        <dbReference type="ChEBI" id="CHEBI:59789"/>
        <dbReference type="ChEBI" id="CHEBI:88221"/>
        <dbReference type="EC" id="2.1.1.320"/>
    </reaction>
</comment>
<keyword evidence="5" id="KW-0809">Transit peptide</keyword>
<sequence>MLRSIQVPLYLRRLEFVRLYYTVRSSSDNLSKVQNDEISKHISQRIKIAGPMTIAEYMKVVLTNPNGGYYMHRDMFGEEGDFVTSPELGQLFGEMIAIWFLNEWSKLGSPKHLQIIELGPGRGTLCQDMLRVFQHFRVLDTASVHLLEVSPLLSNLQAKRLCMTSHYDENAVVYRKGTSHQGVPISWYRRFADIPKGFSIVIAHEFFDALPIHKLQKTENGYREVLVDVDPSDETKLRFIIAREETPVVKLFVNSDENRNHLEISPESVALINLISQRIEYDGGIALIADYGHNGESKDSFRAFKKHHLHHPLVDPGSADLTADVDFLCLKKEALKSGGILAYGPVSQRNFLLQMGIKYRLEKLEESCSEEQKKGLLYGFNMMTDTDKMGLRFKFLSLFPATVEKILNKYPPIGFGE</sequence>
<dbReference type="FunFam" id="3.40.50.12710:FF:000001">
    <property type="entry name" value="Protein arginine methyltransferase NDUFAF7"/>
    <property type="match status" value="1"/>
</dbReference>
<proteinExistence type="inferred from homology"/>
<comment type="subcellular location">
    <subcellularLocation>
        <location evidence="1 9">Mitochondrion</location>
    </subcellularLocation>
</comment>
<dbReference type="GO" id="GO:0035243">
    <property type="term" value="F:protein-arginine omega-N symmetric methyltransferase activity"/>
    <property type="evidence" value="ECO:0007669"/>
    <property type="project" value="UniProtKB-EC"/>
</dbReference>
<keyword evidence="10" id="KW-1185">Reference proteome</keyword>
<dbReference type="EC" id="2.1.1.320" evidence="9"/>
<evidence type="ECO:0000256" key="4">
    <source>
        <dbReference type="ARBA" id="ARBA00022679"/>
    </source>
</evidence>
<reference evidence="11" key="1">
    <citation type="submission" date="2025-08" db="UniProtKB">
        <authorList>
            <consortium name="RefSeq"/>
        </authorList>
    </citation>
    <scope>IDENTIFICATION</scope>
    <source>
        <tissue evidence="11">Entire body</tissue>
    </source>
</reference>
<dbReference type="InterPro" id="IPR029063">
    <property type="entry name" value="SAM-dependent_MTases_sf"/>
</dbReference>
<evidence type="ECO:0000256" key="1">
    <source>
        <dbReference type="ARBA" id="ARBA00004173"/>
    </source>
</evidence>
<dbReference type="GO" id="GO:0032981">
    <property type="term" value="P:mitochondrial respiratory chain complex I assembly"/>
    <property type="evidence" value="ECO:0007669"/>
    <property type="project" value="TreeGrafter"/>
</dbReference>
<evidence type="ECO:0000256" key="6">
    <source>
        <dbReference type="ARBA" id="ARBA00023128"/>
    </source>
</evidence>
<dbReference type="KEGG" id="apln:108738899"/>
<evidence type="ECO:0000256" key="7">
    <source>
        <dbReference type="ARBA" id="ARBA00048612"/>
    </source>
</evidence>
<dbReference type="SUPFAM" id="SSF53335">
    <property type="entry name" value="S-adenosyl-L-methionine-dependent methyltransferases"/>
    <property type="match status" value="1"/>
</dbReference>
<organism evidence="10 11">
    <name type="scientific">Agrilus planipennis</name>
    <name type="common">Emerald ash borer</name>
    <name type="synonym">Agrilus marcopoli</name>
    <dbReference type="NCBI Taxonomy" id="224129"/>
    <lineage>
        <taxon>Eukaryota</taxon>
        <taxon>Metazoa</taxon>
        <taxon>Ecdysozoa</taxon>
        <taxon>Arthropoda</taxon>
        <taxon>Hexapoda</taxon>
        <taxon>Insecta</taxon>
        <taxon>Pterygota</taxon>
        <taxon>Neoptera</taxon>
        <taxon>Endopterygota</taxon>
        <taxon>Coleoptera</taxon>
        <taxon>Polyphaga</taxon>
        <taxon>Elateriformia</taxon>
        <taxon>Buprestoidea</taxon>
        <taxon>Buprestidae</taxon>
        <taxon>Agrilinae</taxon>
        <taxon>Agrilus</taxon>
    </lineage>
</organism>
<comment type="similarity">
    <text evidence="2 9">Belongs to the NDUFAF7 family.</text>
</comment>
<dbReference type="InParanoid" id="A0A1W4WVU7"/>
<evidence type="ECO:0000256" key="9">
    <source>
        <dbReference type="RuleBase" id="RU364114"/>
    </source>
</evidence>
<dbReference type="Proteomes" id="UP000192223">
    <property type="component" value="Unplaced"/>
</dbReference>
<evidence type="ECO:0000256" key="8">
    <source>
        <dbReference type="ARBA" id="ARBA00054758"/>
    </source>
</evidence>
<evidence type="ECO:0000256" key="3">
    <source>
        <dbReference type="ARBA" id="ARBA00022603"/>
    </source>
</evidence>
<dbReference type="InterPro" id="IPR038375">
    <property type="entry name" value="NDUFAF7_sf"/>
</dbReference>
<evidence type="ECO:0000313" key="11">
    <source>
        <dbReference type="RefSeq" id="XP_018328011.1"/>
    </source>
</evidence>
<keyword evidence="4 9" id="KW-0808">Transferase</keyword>
<dbReference type="Pfam" id="PF02636">
    <property type="entry name" value="Methyltransf_28"/>
    <property type="match status" value="1"/>
</dbReference>
<dbReference type="AlphaFoldDB" id="A0A1W4WVU7"/>
<comment type="function">
    <text evidence="8">Arginine methyltransferase involved in the assembly or stability of mitochondrial NADH:ubiquinone oxidoreductase complex (complex I). Acts by mediating symmetric dimethylation of 'Arg-118' of NDUFS2 after it assembles into the complex I, stabilizing the early intermediate complex.</text>
</comment>
<evidence type="ECO:0000313" key="10">
    <source>
        <dbReference type="Proteomes" id="UP000192223"/>
    </source>
</evidence>
<gene>
    <name evidence="11" type="primary">LOC108738899</name>
</gene>
<keyword evidence="6 9" id="KW-0496">Mitochondrion</keyword>
<dbReference type="GO" id="GO:0005739">
    <property type="term" value="C:mitochondrion"/>
    <property type="evidence" value="ECO:0007669"/>
    <property type="project" value="UniProtKB-SubCell"/>
</dbReference>
<dbReference type="GO" id="GO:0032259">
    <property type="term" value="P:methylation"/>
    <property type="evidence" value="ECO:0007669"/>
    <property type="project" value="UniProtKB-KW"/>
</dbReference>
<dbReference type="PANTHER" id="PTHR12049:SF7">
    <property type="entry name" value="PROTEIN ARGININE METHYLTRANSFERASE NDUFAF7, MITOCHONDRIAL"/>
    <property type="match status" value="1"/>
</dbReference>
<dbReference type="FunCoup" id="A0A1W4WVU7">
    <property type="interactions" value="1293"/>
</dbReference>
<evidence type="ECO:0000256" key="2">
    <source>
        <dbReference type="ARBA" id="ARBA00005891"/>
    </source>
</evidence>
<evidence type="ECO:0000256" key="5">
    <source>
        <dbReference type="ARBA" id="ARBA00022946"/>
    </source>
</evidence>
<accession>A0A1W4WVU7</accession>
<dbReference type="OrthoDB" id="438553at2759"/>
<dbReference type="RefSeq" id="XP_018328011.1">
    <property type="nucleotide sequence ID" value="XM_018472509.2"/>
</dbReference>
<dbReference type="InterPro" id="IPR003788">
    <property type="entry name" value="NDUFAF7"/>
</dbReference>
<name>A0A1W4WVU7_AGRPL</name>
<keyword evidence="3 9" id="KW-0489">Methyltransferase</keyword>
<dbReference type="STRING" id="224129.A0A1W4WVU7"/>
<protein>
    <recommendedName>
        <fullName evidence="9">Protein arginine methyltransferase NDUFAF7</fullName>
        <ecNumber evidence="9">2.1.1.320</ecNumber>
    </recommendedName>
</protein>
<dbReference type="GeneID" id="108738899"/>
<dbReference type="Gene3D" id="3.40.50.12710">
    <property type="match status" value="1"/>
</dbReference>
<dbReference type="PANTHER" id="PTHR12049">
    <property type="entry name" value="PROTEIN ARGININE METHYLTRANSFERASE NDUFAF7, MITOCHONDRIAL"/>
    <property type="match status" value="1"/>
</dbReference>